<accession>A0ABV0UX84</accession>
<gene>
    <name evidence="1" type="ORF">ILYODFUR_028331</name>
</gene>
<sequence>MEWKSPSRLLVCSSFPLDILGKSLSQLEKGPRGHRHRIRVLWIIDSRCLVIHRLHMPANSSGRGDDADLAPAHGPAAPSSMELIICWSTEELRMLTWLF</sequence>
<evidence type="ECO:0000313" key="2">
    <source>
        <dbReference type="Proteomes" id="UP001482620"/>
    </source>
</evidence>
<reference evidence="1 2" key="1">
    <citation type="submission" date="2021-06" db="EMBL/GenBank/DDBJ databases">
        <authorList>
            <person name="Palmer J.M."/>
        </authorList>
    </citation>
    <scope>NUCLEOTIDE SEQUENCE [LARGE SCALE GENOMIC DNA]</scope>
    <source>
        <strain evidence="2">if_2019</strain>
        <tissue evidence="1">Muscle</tissue>
    </source>
</reference>
<name>A0ABV0UX84_9TELE</name>
<organism evidence="1 2">
    <name type="scientific">Ilyodon furcidens</name>
    <name type="common">goldbreast splitfin</name>
    <dbReference type="NCBI Taxonomy" id="33524"/>
    <lineage>
        <taxon>Eukaryota</taxon>
        <taxon>Metazoa</taxon>
        <taxon>Chordata</taxon>
        <taxon>Craniata</taxon>
        <taxon>Vertebrata</taxon>
        <taxon>Euteleostomi</taxon>
        <taxon>Actinopterygii</taxon>
        <taxon>Neopterygii</taxon>
        <taxon>Teleostei</taxon>
        <taxon>Neoteleostei</taxon>
        <taxon>Acanthomorphata</taxon>
        <taxon>Ovalentaria</taxon>
        <taxon>Atherinomorphae</taxon>
        <taxon>Cyprinodontiformes</taxon>
        <taxon>Goodeidae</taxon>
        <taxon>Ilyodon</taxon>
    </lineage>
</organism>
<comment type="caution">
    <text evidence="1">The sequence shown here is derived from an EMBL/GenBank/DDBJ whole genome shotgun (WGS) entry which is preliminary data.</text>
</comment>
<evidence type="ECO:0000313" key="1">
    <source>
        <dbReference type="EMBL" id="MEQ2249356.1"/>
    </source>
</evidence>
<protein>
    <submittedName>
        <fullName evidence="1">Uncharacterized protein</fullName>
    </submittedName>
</protein>
<keyword evidence="2" id="KW-1185">Reference proteome</keyword>
<dbReference type="Proteomes" id="UP001482620">
    <property type="component" value="Unassembled WGS sequence"/>
</dbReference>
<dbReference type="EMBL" id="JAHRIQ010084954">
    <property type="protein sequence ID" value="MEQ2249356.1"/>
    <property type="molecule type" value="Genomic_DNA"/>
</dbReference>
<proteinExistence type="predicted"/>